<dbReference type="AlphaFoldDB" id="A0A0G0FLK8"/>
<reference evidence="2 3" key="1">
    <citation type="journal article" date="2015" name="Nature">
        <title>rRNA introns, odd ribosomes, and small enigmatic genomes across a large radiation of phyla.</title>
        <authorList>
            <person name="Brown C.T."/>
            <person name="Hug L.A."/>
            <person name="Thomas B.C."/>
            <person name="Sharon I."/>
            <person name="Castelle C.J."/>
            <person name="Singh A."/>
            <person name="Wilkins M.J."/>
            <person name="Williams K.H."/>
            <person name="Banfield J.F."/>
        </authorList>
    </citation>
    <scope>NUCLEOTIDE SEQUENCE [LARGE SCALE GENOMIC DNA]</scope>
</reference>
<dbReference type="PANTHER" id="PTHR37304">
    <property type="entry name" value="MEMBRANE PROTEIN-RELATED"/>
    <property type="match status" value="1"/>
</dbReference>
<keyword evidence="1" id="KW-1133">Transmembrane helix</keyword>
<dbReference type="PATRIC" id="fig|1618333.3.peg.499"/>
<evidence type="ECO:0000313" key="2">
    <source>
        <dbReference type="EMBL" id="KKP88250.1"/>
    </source>
</evidence>
<dbReference type="EMBL" id="LBRB01000018">
    <property type="protein sequence ID" value="KKP88250.1"/>
    <property type="molecule type" value="Genomic_DNA"/>
</dbReference>
<accession>A0A0G0FLK8</accession>
<feature type="transmembrane region" description="Helical" evidence="1">
    <location>
        <begin position="7"/>
        <end position="27"/>
    </location>
</feature>
<protein>
    <recommendedName>
        <fullName evidence="4">DUF378 domain-containing protein</fullName>
    </recommendedName>
</protein>
<comment type="caution">
    <text evidence="2">The sequence shown here is derived from an EMBL/GenBank/DDBJ whole genome shotgun (WGS) entry which is preliminary data.</text>
</comment>
<name>A0A0G0FLK8_9BACT</name>
<gene>
    <name evidence="2" type="ORF">UR93_C0018G0009</name>
</gene>
<dbReference type="Proteomes" id="UP000034316">
    <property type="component" value="Unassembled WGS sequence"/>
</dbReference>
<dbReference type="Pfam" id="PF04070">
    <property type="entry name" value="DUF378"/>
    <property type="match status" value="1"/>
</dbReference>
<dbReference type="STRING" id="1618333.UR93_C0018G0009"/>
<dbReference type="InterPro" id="IPR007211">
    <property type="entry name" value="DUF378"/>
</dbReference>
<keyword evidence="1" id="KW-0472">Membrane</keyword>
<keyword evidence="1" id="KW-0812">Transmembrane</keyword>
<evidence type="ECO:0008006" key="4">
    <source>
        <dbReference type="Google" id="ProtNLM"/>
    </source>
</evidence>
<organism evidence="2 3">
    <name type="scientific">Berkelbacteria bacterium GW2011_GWA2_35_9</name>
    <dbReference type="NCBI Taxonomy" id="1618333"/>
    <lineage>
        <taxon>Bacteria</taxon>
        <taxon>Candidatus Berkelbacteria</taxon>
    </lineage>
</organism>
<evidence type="ECO:0000313" key="3">
    <source>
        <dbReference type="Proteomes" id="UP000034316"/>
    </source>
</evidence>
<evidence type="ECO:0000256" key="1">
    <source>
        <dbReference type="SAM" id="Phobius"/>
    </source>
</evidence>
<sequence length="65" mass="7016">MKTLNTVAYWLIVIGALNWGLVGIFKWDLVANLLGGGDILAVIPRIVYTLVGLAALVSIFNTSEK</sequence>
<dbReference type="PANTHER" id="PTHR37304:SF1">
    <property type="entry name" value="MEMBRANE PROTEIN"/>
    <property type="match status" value="1"/>
</dbReference>
<proteinExistence type="predicted"/>
<feature type="transmembrane region" description="Helical" evidence="1">
    <location>
        <begin position="39"/>
        <end position="60"/>
    </location>
</feature>